<evidence type="ECO:0000313" key="2">
    <source>
        <dbReference type="EMBL" id="MXY91831.1"/>
    </source>
</evidence>
<sequence length="302" mass="33372">MKTSTFCQTPMPDILRSSASSSGPGRIRWNGSSGIIKEDSCVMLTIDRADLAGIPSFILRDTRVDDAPVVVHYHGWTGDKGSIENPDQSLVQLASAGFCVVAPDCYEHGERRTDAWFRAQFNGWAFVCQAMDKTRAEAPALFEAVMALPFSSARNPQVCGSSMGGLIAQMVFTEIKEYASMVSIVGRSSFFQADEWCRQAQQGTWCDDWCAKYATQSHPDRFTDRPVLFIDGGLDTDCPASTNAETVRLINELGGLAEHFVDPEVGHARSPSMRARFVDWIVAHGRPPLATAWPMQRDYTQM</sequence>
<dbReference type="AlphaFoldDB" id="A0A6B0YNV7"/>
<comment type="caution">
    <text evidence="2">The sequence shown here is derived from an EMBL/GenBank/DDBJ whole genome shotgun (WGS) entry which is preliminary data.</text>
</comment>
<accession>A0A6B0YNV7</accession>
<proteinExistence type="predicted"/>
<organism evidence="2">
    <name type="scientific">Caldilineaceae bacterium SB0664_bin_27</name>
    <dbReference type="NCBI Taxonomy" id="2605260"/>
    <lineage>
        <taxon>Bacteria</taxon>
        <taxon>Bacillati</taxon>
        <taxon>Chloroflexota</taxon>
        <taxon>Caldilineae</taxon>
        <taxon>Caldilineales</taxon>
        <taxon>Caldilineaceae</taxon>
    </lineage>
</organism>
<reference evidence="2" key="1">
    <citation type="submission" date="2019-09" db="EMBL/GenBank/DDBJ databases">
        <title>Characterisation of the sponge microbiome using genome-centric metagenomics.</title>
        <authorList>
            <person name="Engelberts J.P."/>
            <person name="Robbins S.J."/>
            <person name="De Goeij J.M."/>
            <person name="Aranda M."/>
            <person name="Bell S.C."/>
            <person name="Webster N.S."/>
        </authorList>
    </citation>
    <scope>NUCLEOTIDE SEQUENCE</scope>
    <source>
        <strain evidence="2">SB0664_bin_27</strain>
    </source>
</reference>
<dbReference type="Pfam" id="PF01738">
    <property type="entry name" value="DLH"/>
    <property type="match status" value="1"/>
</dbReference>
<gene>
    <name evidence="2" type="ORF">F4Y42_00090</name>
</gene>
<protein>
    <submittedName>
        <fullName evidence="2">Prolyl oligopeptidase family serine peptidase</fullName>
    </submittedName>
</protein>
<dbReference type="SUPFAM" id="SSF53474">
    <property type="entry name" value="alpha/beta-Hydrolases"/>
    <property type="match status" value="1"/>
</dbReference>
<evidence type="ECO:0000259" key="1">
    <source>
        <dbReference type="Pfam" id="PF01738"/>
    </source>
</evidence>
<dbReference type="Gene3D" id="3.40.50.1820">
    <property type="entry name" value="alpha/beta hydrolase"/>
    <property type="match status" value="1"/>
</dbReference>
<name>A0A6B0YNV7_9CHLR</name>
<dbReference type="GO" id="GO:0016787">
    <property type="term" value="F:hydrolase activity"/>
    <property type="evidence" value="ECO:0007669"/>
    <property type="project" value="InterPro"/>
</dbReference>
<feature type="domain" description="Dienelactone hydrolase" evidence="1">
    <location>
        <begin position="61"/>
        <end position="211"/>
    </location>
</feature>
<dbReference type="InterPro" id="IPR029058">
    <property type="entry name" value="AB_hydrolase_fold"/>
</dbReference>
<dbReference type="EMBL" id="VXRG01000002">
    <property type="protein sequence ID" value="MXY91831.1"/>
    <property type="molecule type" value="Genomic_DNA"/>
</dbReference>
<dbReference type="InterPro" id="IPR002925">
    <property type="entry name" value="Dienelactn_hydro"/>
</dbReference>